<name>A0AA97NUG0_PYRO3</name>
<gene>
    <name evidence="1" type="ORF">OOU_Y34scaffold00651g18</name>
</gene>
<dbReference type="Proteomes" id="UP000011086">
    <property type="component" value="Unassembled WGS sequence"/>
</dbReference>
<dbReference type="EMBL" id="JH792949">
    <property type="protein sequence ID" value="ELQ36609.1"/>
    <property type="molecule type" value="Genomic_DNA"/>
</dbReference>
<dbReference type="AlphaFoldDB" id="A0AA97NUG0"/>
<organism evidence="1">
    <name type="scientific">Pyricularia oryzae (strain Y34)</name>
    <name type="common">Rice blast fungus</name>
    <name type="synonym">Magnaporthe oryzae</name>
    <dbReference type="NCBI Taxonomy" id="1143189"/>
    <lineage>
        <taxon>Eukaryota</taxon>
        <taxon>Fungi</taxon>
        <taxon>Dikarya</taxon>
        <taxon>Ascomycota</taxon>
        <taxon>Pezizomycotina</taxon>
        <taxon>Sordariomycetes</taxon>
        <taxon>Sordariomycetidae</taxon>
        <taxon>Magnaporthales</taxon>
        <taxon>Pyriculariaceae</taxon>
        <taxon>Pyricularia</taxon>
    </lineage>
</organism>
<proteinExistence type="predicted"/>
<protein>
    <submittedName>
        <fullName evidence="1">Uncharacterized protein</fullName>
    </submittedName>
</protein>
<accession>A0AA97NUG0</accession>
<sequence length="27" mass="3111">MTNTKASRPYYLIFERPPLTVGLRNGD</sequence>
<evidence type="ECO:0000313" key="1">
    <source>
        <dbReference type="EMBL" id="ELQ36609.1"/>
    </source>
</evidence>
<reference evidence="1" key="1">
    <citation type="journal article" date="2012" name="PLoS Genet.">
        <title>Comparative analysis of the genomes of two field isolates of the rice blast fungus Magnaporthe oryzae.</title>
        <authorList>
            <person name="Xue M."/>
            <person name="Yang J."/>
            <person name="Li Z."/>
            <person name="Hu S."/>
            <person name="Yao N."/>
            <person name="Dean R.A."/>
            <person name="Zhao W."/>
            <person name="Shen M."/>
            <person name="Zhang H."/>
            <person name="Li C."/>
            <person name="Liu L."/>
            <person name="Cao L."/>
            <person name="Xu X."/>
            <person name="Xing Y."/>
            <person name="Hsiang T."/>
            <person name="Zhang Z."/>
            <person name="Xu J.R."/>
            <person name="Peng Y.L."/>
        </authorList>
    </citation>
    <scope>NUCLEOTIDE SEQUENCE</scope>
    <source>
        <strain evidence="1">Y34</strain>
    </source>
</reference>